<keyword evidence="1" id="KW-0732">Signal</keyword>
<name>A0A183DGB7_9BILA</name>
<reference evidence="4" key="1">
    <citation type="submission" date="2016-06" db="UniProtKB">
        <authorList>
            <consortium name="WormBaseParasite"/>
        </authorList>
    </citation>
    <scope>IDENTIFICATION</scope>
</reference>
<accession>A0A183DGB7</accession>
<reference evidence="2 3" key="2">
    <citation type="submission" date="2018-11" db="EMBL/GenBank/DDBJ databases">
        <authorList>
            <consortium name="Pathogen Informatics"/>
        </authorList>
    </citation>
    <scope>NUCLEOTIDE SEQUENCE [LARGE SCALE GENOMIC DNA]</scope>
</reference>
<proteinExistence type="predicted"/>
<gene>
    <name evidence="2" type="ORF">GPUH_LOCUS7756</name>
</gene>
<feature type="signal peptide" evidence="1">
    <location>
        <begin position="1"/>
        <end position="19"/>
    </location>
</feature>
<keyword evidence="3" id="KW-1185">Reference proteome</keyword>
<evidence type="ECO:0000313" key="2">
    <source>
        <dbReference type="EMBL" id="VDK59537.1"/>
    </source>
</evidence>
<dbReference type="WBParaSite" id="GPUH_0000776701-mRNA-1">
    <property type="protein sequence ID" value="GPUH_0000776701-mRNA-1"/>
    <property type="gene ID" value="GPUH_0000776701"/>
</dbReference>
<dbReference type="AlphaFoldDB" id="A0A183DGB7"/>
<dbReference type="EMBL" id="UYRT01020869">
    <property type="protein sequence ID" value="VDK59537.1"/>
    <property type="molecule type" value="Genomic_DNA"/>
</dbReference>
<sequence length="89" mass="10607">MTILGLLAIFGLIVSYSSASDSTDQLEDHIRNKRLIDSSMYPYWRQFQRNRQVMHQPMVVPRRSFFGFVDPSRPLFMRAQRTYLYDIDD</sequence>
<evidence type="ECO:0000256" key="1">
    <source>
        <dbReference type="SAM" id="SignalP"/>
    </source>
</evidence>
<evidence type="ECO:0000313" key="3">
    <source>
        <dbReference type="Proteomes" id="UP000271098"/>
    </source>
</evidence>
<feature type="chain" id="PRO_5043138702" evidence="1">
    <location>
        <begin position="20"/>
        <end position="89"/>
    </location>
</feature>
<dbReference type="Proteomes" id="UP000271098">
    <property type="component" value="Unassembled WGS sequence"/>
</dbReference>
<organism evidence="4">
    <name type="scientific">Gongylonema pulchrum</name>
    <dbReference type="NCBI Taxonomy" id="637853"/>
    <lineage>
        <taxon>Eukaryota</taxon>
        <taxon>Metazoa</taxon>
        <taxon>Ecdysozoa</taxon>
        <taxon>Nematoda</taxon>
        <taxon>Chromadorea</taxon>
        <taxon>Rhabditida</taxon>
        <taxon>Spirurina</taxon>
        <taxon>Spiruromorpha</taxon>
        <taxon>Spiruroidea</taxon>
        <taxon>Gongylonematidae</taxon>
        <taxon>Gongylonema</taxon>
    </lineage>
</organism>
<evidence type="ECO:0000313" key="4">
    <source>
        <dbReference type="WBParaSite" id="GPUH_0000776701-mRNA-1"/>
    </source>
</evidence>
<protein>
    <submittedName>
        <fullName evidence="2 4">Uncharacterized protein</fullName>
    </submittedName>
</protein>